<feature type="region of interest" description="Disordered" evidence="1">
    <location>
        <begin position="108"/>
        <end position="127"/>
    </location>
</feature>
<gene>
    <name evidence="2" type="ORF">PCOR1329_LOCUS6110</name>
</gene>
<name>A0ABN9Q167_9DINO</name>
<keyword evidence="3" id="KW-1185">Reference proteome</keyword>
<sequence length="235" mass="25930">GACPFQSGLNGEWVKKGHTKTGHAYYMKDWRSLYFDHSCNGDGFTSTWVFDSTEPDLTRDQDLDNDGLCSFIAYHFSSASMPVTGDVEWSVFCGAWFDPITLTITPGTSLTDAPTMSPGETPSPTPAPATLTSFTIANSCVERPYLEGEYNAQGMTASGLPYYRHATYPVYVYWDKHCDGASFPSSWIFDNSIPSAVADSDLDGDGQCTFFGFMEAPMELLEEGDNVFNIYCNAW</sequence>
<dbReference type="EMBL" id="CAUYUJ010001637">
    <property type="protein sequence ID" value="CAK0796851.1"/>
    <property type="molecule type" value="Genomic_DNA"/>
</dbReference>
<evidence type="ECO:0000313" key="2">
    <source>
        <dbReference type="EMBL" id="CAK0796851.1"/>
    </source>
</evidence>
<accession>A0ABN9Q167</accession>
<proteinExistence type="predicted"/>
<reference evidence="2" key="1">
    <citation type="submission" date="2023-10" db="EMBL/GenBank/DDBJ databases">
        <authorList>
            <person name="Chen Y."/>
            <person name="Shah S."/>
            <person name="Dougan E. K."/>
            <person name="Thang M."/>
            <person name="Chan C."/>
        </authorList>
    </citation>
    <scope>NUCLEOTIDE SEQUENCE [LARGE SCALE GENOMIC DNA]</scope>
</reference>
<dbReference type="Proteomes" id="UP001189429">
    <property type="component" value="Unassembled WGS sequence"/>
</dbReference>
<comment type="caution">
    <text evidence="2">The sequence shown here is derived from an EMBL/GenBank/DDBJ whole genome shotgun (WGS) entry which is preliminary data.</text>
</comment>
<feature type="non-terminal residue" evidence="2">
    <location>
        <position position="235"/>
    </location>
</feature>
<feature type="non-terminal residue" evidence="2">
    <location>
        <position position="1"/>
    </location>
</feature>
<evidence type="ECO:0000256" key="1">
    <source>
        <dbReference type="SAM" id="MobiDB-lite"/>
    </source>
</evidence>
<protein>
    <submittedName>
        <fullName evidence="2">Uncharacterized protein</fullName>
    </submittedName>
</protein>
<organism evidence="2 3">
    <name type="scientific">Prorocentrum cordatum</name>
    <dbReference type="NCBI Taxonomy" id="2364126"/>
    <lineage>
        <taxon>Eukaryota</taxon>
        <taxon>Sar</taxon>
        <taxon>Alveolata</taxon>
        <taxon>Dinophyceae</taxon>
        <taxon>Prorocentrales</taxon>
        <taxon>Prorocentraceae</taxon>
        <taxon>Prorocentrum</taxon>
    </lineage>
</organism>
<evidence type="ECO:0000313" key="3">
    <source>
        <dbReference type="Proteomes" id="UP001189429"/>
    </source>
</evidence>